<dbReference type="RefSeq" id="WP_013068882.1">
    <property type="nucleotide sequence ID" value="NC_014034.1"/>
</dbReference>
<dbReference type="OrthoDB" id="7993201at2"/>
<dbReference type="KEGG" id="rcp:RCAP_rcc03185"/>
<evidence type="ECO:0000313" key="2">
    <source>
        <dbReference type="EMBL" id="ADE86909.1"/>
    </source>
</evidence>
<dbReference type="STRING" id="272942.RCAP_rcc03185"/>
<sequence length="549" mass="57916">MTGRSSAAAGLPLAVGLALWGGLLAAAPFLAGALAVTQHEGDALHLADLVLRMAEKGQMPHRDFMTPLGIAGLWPIAAFVQAGLGLGHAFLAAQAAVAAVLFLPILRAAQSRLPGGLAWIFGAYVLGMVLALIHGETQPLFSVSMHYNRWAWAMAYVAVVLAVLEPLGPRRPRLDGALIGVLMAGLGLVKVTYVVALAPALVVALLARRDLRTLGVAVLSGLLVLAAVTALLGPGFWGGYLRDLLTVAGSTTRAAPGDSLAAVLAAPKHVAATLVALMTVIFLRQSGRGAEGLALLWLVPAFAYVTYQNFGNDPQWLVLVGLIALALRPERRVDNGLGWPLREALLATGVAALALATGPMVNLVTSPLRHAFAETEAMVPLLSARPQDADLRVLAPRVYRAQQRLAADGPGQPFAAYATRGESAATPGRPAVLNGETLPACELLKGYDAWFETVAADLLRAGHARSRVLVADLFSSLWLFGPFEPVRGAAPWYYGGTPGIEAADHVLVPLCPTGETRRDEIVKAIAEAGWRLIEEHRTATYILLRPERP</sequence>
<feature type="transmembrane region" description="Helical" evidence="1">
    <location>
        <begin position="91"/>
        <end position="110"/>
    </location>
</feature>
<keyword evidence="3" id="KW-1185">Reference proteome</keyword>
<feature type="transmembrane region" description="Helical" evidence="1">
    <location>
        <begin position="176"/>
        <end position="207"/>
    </location>
</feature>
<name>D5ARA4_RHOCB</name>
<dbReference type="Proteomes" id="UP000002361">
    <property type="component" value="Chromosome"/>
</dbReference>
<feature type="transmembrane region" description="Helical" evidence="1">
    <location>
        <begin position="116"/>
        <end position="135"/>
    </location>
</feature>
<reference evidence="2 3" key="2">
    <citation type="journal article" date="2010" name="J. Bacteriol.">
        <title>Complete genome sequence of the photosynthetic purple nonsulfur bacterium Rhodobacter capsulatus SB 1003.</title>
        <authorList>
            <person name="Strnad H."/>
            <person name="Lapidus A."/>
            <person name="Paces J."/>
            <person name="Ulbrich P."/>
            <person name="Vlcek C."/>
            <person name="Paces V."/>
            <person name="Haselkorn R."/>
        </authorList>
    </citation>
    <scope>NUCLEOTIDE SEQUENCE [LARGE SCALE GENOMIC DNA]</scope>
    <source>
        <strain evidence="3">ATCC BAA-309 / NBRC 16581 / SB1003</strain>
    </source>
</reference>
<protein>
    <submittedName>
        <fullName evidence="2">Membrane protein, putative</fullName>
    </submittedName>
</protein>
<dbReference type="AlphaFoldDB" id="D5ARA4"/>
<feature type="transmembrane region" description="Helical" evidence="1">
    <location>
        <begin position="147"/>
        <end position="164"/>
    </location>
</feature>
<gene>
    <name evidence="2" type="ordered locus">RCAP_rcc03185</name>
</gene>
<keyword evidence="1" id="KW-0472">Membrane</keyword>
<dbReference type="HOGENOM" id="CLU_525652_0_0_5"/>
<organism evidence="2 3">
    <name type="scientific">Rhodobacter capsulatus (strain ATCC BAA-309 / NBRC 16581 / SB1003)</name>
    <dbReference type="NCBI Taxonomy" id="272942"/>
    <lineage>
        <taxon>Bacteria</taxon>
        <taxon>Pseudomonadati</taxon>
        <taxon>Pseudomonadota</taxon>
        <taxon>Alphaproteobacteria</taxon>
        <taxon>Rhodobacterales</taxon>
        <taxon>Rhodobacter group</taxon>
        <taxon>Rhodobacter</taxon>
    </lineage>
</organism>
<keyword evidence="1" id="KW-0812">Transmembrane</keyword>
<reference key="1">
    <citation type="submission" date="2008-12" db="EMBL/GenBank/DDBJ databases">
        <title>Complete genome sequence of Rhodobacter capsulatus SB1003.</title>
        <authorList>
            <person name="Strnad H."/>
            <person name="Lapidus A."/>
            <person name="Vlcek C."/>
            <person name="Ulbrich P."/>
            <person name="Paces J."/>
            <person name="Maltsev N."/>
            <person name="Kumar V."/>
            <person name="Kogan Y."/>
            <person name="Milgram A."/>
            <person name="Rebrekov D."/>
            <person name="Mazur M."/>
            <person name="Cox R."/>
            <person name="Kyrpides N."/>
            <person name="Kolar M."/>
            <person name="Sachova J."/>
            <person name="Ridl J."/>
            <person name="Ivanova N."/>
            <person name="Kapatral V."/>
            <person name="Los T."/>
            <person name="Lykidis A."/>
            <person name="Mikhailova N."/>
            <person name="Reznik G."/>
            <person name="Vasieva O."/>
            <person name="Fonstein M."/>
            <person name="Paces V."/>
            <person name="Haselkorn R."/>
        </authorList>
    </citation>
    <scope>NUCLEOTIDE SEQUENCE</scope>
    <source>
        <strain>SB1003</strain>
    </source>
</reference>
<evidence type="ECO:0000256" key="1">
    <source>
        <dbReference type="SAM" id="Phobius"/>
    </source>
</evidence>
<dbReference type="EMBL" id="CP001312">
    <property type="protein sequence ID" value="ADE86909.1"/>
    <property type="molecule type" value="Genomic_DNA"/>
</dbReference>
<accession>D5ARA4</accession>
<feature type="transmembrane region" description="Helical" evidence="1">
    <location>
        <begin position="260"/>
        <end position="283"/>
    </location>
</feature>
<dbReference type="GeneID" id="31491969"/>
<keyword evidence="1" id="KW-1133">Transmembrane helix</keyword>
<feature type="transmembrane region" description="Helical" evidence="1">
    <location>
        <begin position="214"/>
        <end position="240"/>
    </location>
</feature>
<proteinExistence type="predicted"/>
<evidence type="ECO:0000313" key="3">
    <source>
        <dbReference type="Proteomes" id="UP000002361"/>
    </source>
</evidence>
<dbReference type="eggNOG" id="ENOG502Z9XH">
    <property type="taxonomic scope" value="Bacteria"/>
</dbReference>